<dbReference type="EMBL" id="CP111019">
    <property type="protein sequence ID" value="WAR11700.1"/>
    <property type="molecule type" value="Genomic_DNA"/>
</dbReference>
<reference evidence="2" key="1">
    <citation type="submission" date="2022-11" db="EMBL/GenBank/DDBJ databases">
        <title>Centuries of genome instability and evolution in soft-shell clam transmissible cancer (bioRxiv).</title>
        <authorList>
            <person name="Hart S.F.M."/>
            <person name="Yonemitsu M.A."/>
            <person name="Giersch R.M."/>
            <person name="Beal B.F."/>
            <person name="Arriagada G."/>
            <person name="Davis B.W."/>
            <person name="Ostrander E.A."/>
            <person name="Goff S.P."/>
            <person name="Metzger M.J."/>
        </authorList>
    </citation>
    <scope>NUCLEOTIDE SEQUENCE</scope>
    <source>
        <strain evidence="2">MELC-2E11</strain>
        <tissue evidence="2">Siphon/mantle</tissue>
    </source>
</reference>
<gene>
    <name evidence="2" type="ORF">MAR_025880</name>
</gene>
<proteinExistence type="predicted"/>
<feature type="region of interest" description="Disordered" evidence="1">
    <location>
        <begin position="1"/>
        <end position="25"/>
    </location>
</feature>
<evidence type="ECO:0000256" key="1">
    <source>
        <dbReference type="SAM" id="MobiDB-lite"/>
    </source>
</evidence>
<sequence>MVERGKKQPGYDLHSQSPDKPSFIPGHFKEQQIRIYSKEKDAKFIEMVREASNRWFKKFLEEDYM</sequence>
<dbReference type="Gene3D" id="3.30.70.2760">
    <property type="match status" value="1"/>
</dbReference>
<dbReference type="Proteomes" id="UP001164746">
    <property type="component" value="Chromosome 8"/>
</dbReference>
<organism evidence="2 3">
    <name type="scientific">Mya arenaria</name>
    <name type="common">Soft-shell clam</name>
    <dbReference type="NCBI Taxonomy" id="6604"/>
    <lineage>
        <taxon>Eukaryota</taxon>
        <taxon>Metazoa</taxon>
        <taxon>Spiralia</taxon>
        <taxon>Lophotrochozoa</taxon>
        <taxon>Mollusca</taxon>
        <taxon>Bivalvia</taxon>
        <taxon>Autobranchia</taxon>
        <taxon>Heteroconchia</taxon>
        <taxon>Euheterodonta</taxon>
        <taxon>Imparidentia</taxon>
        <taxon>Neoheterodontei</taxon>
        <taxon>Myida</taxon>
        <taxon>Myoidea</taxon>
        <taxon>Myidae</taxon>
        <taxon>Mya</taxon>
    </lineage>
</organism>
<evidence type="ECO:0000313" key="2">
    <source>
        <dbReference type="EMBL" id="WAR11700.1"/>
    </source>
</evidence>
<protein>
    <submittedName>
        <fullName evidence="2">Uncharacterized protein</fullName>
    </submittedName>
</protein>
<accession>A0ABY7EPC1</accession>
<keyword evidence="3" id="KW-1185">Reference proteome</keyword>
<name>A0ABY7EPC1_MYAAR</name>
<evidence type="ECO:0000313" key="3">
    <source>
        <dbReference type="Proteomes" id="UP001164746"/>
    </source>
</evidence>